<keyword evidence="8" id="KW-1185">Reference proteome</keyword>
<dbReference type="SUPFAM" id="SSF53335">
    <property type="entry name" value="S-adenosyl-L-methionine-dependent methyltransferases"/>
    <property type="match status" value="1"/>
</dbReference>
<keyword evidence="5" id="KW-0949">S-adenosyl-L-methionine</keyword>
<evidence type="ECO:0000256" key="5">
    <source>
        <dbReference type="ARBA" id="ARBA00022691"/>
    </source>
</evidence>
<dbReference type="Proteomes" id="UP000681162">
    <property type="component" value="Unassembled WGS sequence"/>
</dbReference>
<dbReference type="GO" id="GO:0009007">
    <property type="term" value="F:site-specific DNA-methyltransferase (adenine-specific) activity"/>
    <property type="evidence" value="ECO:0007669"/>
    <property type="project" value="UniProtKB-EC"/>
</dbReference>
<dbReference type="Gene3D" id="3.40.50.150">
    <property type="entry name" value="Vaccinia Virus protein VP39"/>
    <property type="match status" value="1"/>
</dbReference>
<proteinExistence type="inferred from homology"/>
<comment type="catalytic activity">
    <reaction evidence="6">
        <text>a 2'-deoxyadenosine in DNA + S-adenosyl-L-methionine = an N(6)-methyl-2'-deoxyadenosine in DNA + S-adenosyl-L-homocysteine + H(+)</text>
        <dbReference type="Rhea" id="RHEA:15197"/>
        <dbReference type="Rhea" id="RHEA-COMP:12418"/>
        <dbReference type="Rhea" id="RHEA-COMP:12419"/>
        <dbReference type="ChEBI" id="CHEBI:15378"/>
        <dbReference type="ChEBI" id="CHEBI:57856"/>
        <dbReference type="ChEBI" id="CHEBI:59789"/>
        <dbReference type="ChEBI" id="CHEBI:90615"/>
        <dbReference type="ChEBI" id="CHEBI:90616"/>
        <dbReference type="EC" id="2.1.1.72"/>
    </reaction>
</comment>
<sequence>MLHNWIKDKDLLNGVQSPIPTLGGKSVLMKPLIRIFDHCIGEYVLRIFGDLFLGGNRFHTHYNNYRIERIGNEKDRGLISFYRAIQDPEQLDYLIRGIGAFSRPGLVTKEVFEDFKMWRRDPSTDAVDSAILTYVVSKYSRAANRQDFCNLKAGEGINIGNLRRKLTPLTRIYRDVQFLNGGYDKPFNQLVHREDALIYLDPPYLTDTDGNTKETEGYDDAFSTADHIVMLNGITSESCKAKVIISNYFNELYYDYVRRGLLNCYFVGMVHVSSSGTGRKRPEFIFTNYPIPEYVLPPIPHDFRYYEGEK</sequence>
<dbReference type="EC" id="2.1.1.72" evidence="2"/>
<dbReference type="GO" id="GO:0032259">
    <property type="term" value="P:methylation"/>
    <property type="evidence" value="ECO:0007669"/>
    <property type="project" value="UniProtKB-KW"/>
</dbReference>
<evidence type="ECO:0000256" key="4">
    <source>
        <dbReference type="ARBA" id="ARBA00022679"/>
    </source>
</evidence>
<protein>
    <recommendedName>
        <fullName evidence="2">site-specific DNA-methyltransferase (adenine-specific)</fullName>
        <ecNumber evidence="2">2.1.1.72</ecNumber>
    </recommendedName>
</protein>
<evidence type="ECO:0000313" key="8">
    <source>
        <dbReference type="Proteomes" id="UP000681162"/>
    </source>
</evidence>
<dbReference type="InterPro" id="IPR029063">
    <property type="entry name" value="SAM-dependent_MTases_sf"/>
</dbReference>
<dbReference type="GO" id="GO:0006298">
    <property type="term" value="P:mismatch repair"/>
    <property type="evidence" value="ECO:0007669"/>
    <property type="project" value="TreeGrafter"/>
</dbReference>
<keyword evidence="4" id="KW-0808">Transferase</keyword>
<evidence type="ECO:0000256" key="6">
    <source>
        <dbReference type="ARBA" id="ARBA00047942"/>
    </source>
</evidence>
<dbReference type="GO" id="GO:1904047">
    <property type="term" value="F:S-adenosyl-L-methionine binding"/>
    <property type="evidence" value="ECO:0007669"/>
    <property type="project" value="TreeGrafter"/>
</dbReference>
<keyword evidence="3" id="KW-0489">Methyltransferase</keyword>
<dbReference type="PANTHER" id="PTHR30481">
    <property type="entry name" value="DNA ADENINE METHYLASE"/>
    <property type="match status" value="1"/>
</dbReference>
<evidence type="ECO:0000256" key="1">
    <source>
        <dbReference type="ARBA" id="ARBA00006594"/>
    </source>
</evidence>
<dbReference type="AlphaFoldDB" id="A0A919XXS9"/>
<dbReference type="GO" id="GO:0043565">
    <property type="term" value="F:sequence-specific DNA binding"/>
    <property type="evidence" value="ECO:0007669"/>
    <property type="project" value="TreeGrafter"/>
</dbReference>
<dbReference type="InterPro" id="IPR002052">
    <property type="entry name" value="DNA_methylase_N6_adenine_CS"/>
</dbReference>
<dbReference type="Gene3D" id="1.10.1020.10">
    <property type="entry name" value="Adenine-specific Methyltransferase, Domain 2"/>
    <property type="match status" value="1"/>
</dbReference>
<dbReference type="PROSITE" id="PS00092">
    <property type="entry name" value="N6_MTASE"/>
    <property type="match status" value="1"/>
</dbReference>
<dbReference type="RefSeq" id="WP_212941302.1">
    <property type="nucleotide sequence ID" value="NZ_BORR01000015.1"/>
</dbReference>
<dbReference type="EMBL" id="BORR01000015">
    <property type="protein sequence ID" value="GIO38820.1"/>
    <property type="molecule type" value="Genomic_DNA"/>
</dbReference>
<reference evidence="7 8" key="1">
    <citation type="submission" date="2021-03" db="EMBL/GenBank/DDBJ databases">
        <title>Antimicrobial resistance genes in bacteria isolated from Japanese honey, and their potential for conferring macrolide and lincosamide resistance in the American foulbrood pathogen Paenibacillus larvae.</title>
        <authorList>
            <person name="Okamoto M."/>
            <person name="Kumagai M."/>
            <person name="Kanamori H."/>
            <person name="Takamatsu D."/>
        </authorList>
    </citation>
    <scope>NUCLEOTIDE SEQUENCE [LARGE SCALE GENOMIC DNA]</scope>
    <source>
        <strain evidence="7 8">J41TS12</strain>
    </source>
</reference>
<comment type="caution">
    <text evidence="7">The sequence shown here is derived from an EMBL/GenBank/DDBJ whole genome shotgun (WGS) entry which is preliminary data.</text>
</comment>
<gene>
    <name evidence="7" type="ORF">J41TS12_36810</name>
</gene>
<dbReference type="InterPro" id="IPR012327">
    <property type="entry name" value="MeTrfase_D12"/>
</dbReference>
<evidence type="ECO:0000256" key="3">
    <source>
        <dbReference type="ARBA" id="ARBA00022603"/>
    </source>
</evidence>
<dbReference type="InterPro" id="IPR023095">
    <property type="entry name" value="Ade_MeTrfase_dom_2"/>
</dbReference>
<name>A0A919XXS9_9BACL</name>
<evidence type="ECO:0000313" key="7">
    <source>
        <dbReference type="EMBL" id="GIO38820.1"/>
    </source>
</evidence>
<accession>A0A919XXS9</accession>
<dbReference type="Pfam" id="PF02086">
    <property type="entry name" value="MethyltransfD12"/>
    <property type="match status" value="1"/>
</dbReference>
<organism evidence="7 8">
    <name type="scientific">Paenibacillus antibioticophila</name>
    <dbReference type="NCBI Taxonomy" id="1274374"/>
    <lineage>
        <taxon>Bacteria</taxon>
        <taxon>Bacillati</taxon>
        <taxon>Bacillota</taxon>
        <taxon>Bacilli</taxon>
        <taxon>Bacillales</taxon>
        <taxon>Paenibacillaceae</taxon>
        <taxon>Paenibacillus</taxon>
    </lineage>
</organism>
<comment type="similarity">
    <text evidence="1">Belongs to the N(4)/N(6)-methyltransferase family.</text>
</comment>
<dbReference type="GO" id="GO:0009307">
    <property type="term" value="P:DNA restriction-modification system"/>
    <property type="evidence" value="ECO:0007669"/>
    <property type="project" value="InterPro"/>
</dbReference>
<evidence type="ECO:0000256" key="2">
    <source>
        <dbReference type="ARBA" id="ARBA00011900"/>
    </source>
</evidence>